<dbReference type="InterPro" id="IPR001433">
    <property type="entry name" value="OxRdtase_FAD/NAD-bd"/>
</dbReference>
<sequence>MSFLILYGSETGTAEDVSQSFVSDARYRKIPFRIYCMDDYKIENIITEKFVLFIIATSGQGEMPSNMRQNWKKLLNAKLSPDFLSNLKYAVFGLGDSSYQKYNFAAKKMFRRLKALGASEIIPLGLGDDQHELGIEGTLDEWRKKFWNIIVEIKLFPNILENFNEDELLQPKYSFSFTGIEGYSTNSENEFQEVKVISNERVTSEDHFQETHLLRIDTDFNEKLTYVPGDVLMVYPKNTDESIKMTIEALGYSDEILDRPFTLSLTDSCFSLPPSWLLDRETTIRECLEKYFDLQCQPKKSMCAKLAKIAKNDMQKQRLKEFGMAEGLDDFIDYVIRPRRTTAELLRDFQETTCLIDPIRLFDLLPTIRARAFSIASSPSKHKNIIEILVAKVWYKVKKMASPRQGLCSTYISNLIPNDKLFVKIRKGTFIFPNNIVQPVILIGPGTGVAPFRSLLHERNKQTSDSDILFFGCRGPNKDYYFKNEWLNLTRCKVFVAFSRDVTYPKQYVQNIMKKEEESIWDLFNNKNANIYIAGSATQMPKDVMECLKNISKKHGIKDSEEFWDKMERQKRVQFETWS</sequence>
<feature type="binding site" evidence="9">
    <location>
        <begin position="506"/>
        <end position="510"/>
    </location>
    <ligand>
        <name>NADP(+)</name>
        <dbReference type="ChEBI" id="CHEBI:58349"/>
    </ligand>
</feature>
<evidence type="ECO:0000256" key="4">
    <source>
        <dbReference type="ARBA" id="ARBA00022630"/>
    </source>
</evidence>
<dbReference type="eggNOG" id="KOG1159">
    <property type="taxonomic scope" value="Eukaryota"/>
</dbReference>
<evidence type="ECO:0000256" key="7">
    <source>
        <dbReference type="ARBA" id="ARBA00022857"/>
    </source>
</evidence>
<protein>
    <recommendedName>
        <fullName evidence="9">NADPH-dependent diflavin oxidoreductase 1</fullName>
        <ecNumber evidence="9">1.18.1.-</ecNumber>
    </recommendedName>
    <alternativeName>
        <fullName evidence="9">NADPH-dependent FMN and FAD-containing oxidoreductase</fullName>
    </alternativeName>
</protein>
<evidence type="ECO:0000256" key="8">
    <source>
        <dbReference type="ARBA" id="ARBA00023002"/>
    </source>
</evidence>
<dbReference type="PANTHER" id="PTHR19384">
    <property type="entry name" value="NITRIC OXIDE SYNTHASE-RELATED"/>
    <property type="match status" value="1"/>
</dbReference>
<dbReference type="InterPro" id="IPR028879">
    <property type="entry name" value="NDOR1"/>
</dbReference>
<dbReference type="InterPro" id="IPR017938">
    <property type="entry name" value="Riboflavin_synthase-like_b-brl"/>
</dbReference>
<dbReference type="GO" id="GO:0050661">
    <property type="term" value="F:NADP binding"/>
    <property type="evidence" value="ECO:0007669"/>
    <property type="project" value="UniProtKB-UniRule"/>
</dbReference>
<dbReference type="STRING" id="34506.A0A090L331"/>
<evidence type="ECO:0000256" key="5">
    <source>
        <dbReference type="ARBA" id="ARBA00022643"/>
    </source>
</evidence>
<dbReference type="FunFam" id="3.40.50.360:FF:000034">
    <property type="entry name" value="NADPH-dependent diflavin oxidoreductase 1"/>
    <property type="match status" value="1"/>
</dbReference>
<dbReference type="PANTHER" id="PTHR19384:SF10">
    <property type="entry name" value="NADPH-DEPENDENT DIFLAVIN OXIDOREDUCTASE 1"/>
    <property type="match status" value="1"/>
</dbReference>
<feature type="domain" description="Flavodoxin-like" evidence="10">
    <location>
        <begin position="3"/>
        <end position="147"/>
    </location>
</feature>
<evidence type="ECO:0000256" key="3">
    <source>
        <dbReference type="ARBA" id="ARBA00022490"/>
    </source>
</evidence>
<dbReference type="Gene3D" id="3.40.50.80">
    <property type="entry name" value="Nucleotide-binding domain of ferredoxin-NADP reductase (FNR) module"/>
    <property type="match status" value="1"/>
</dbReference>
<comment type="similarity">
    <text evidence="9">Belongs to the NADPH-dependent diflavin oxidoreductase NDOR1 family.</text>
</comment>
<dbReference type="Pfam" id="PF00258">
    <property type="entry name" value="Flavodoxin_1"/>
    <property type="match status" value="1"/>
</dbReference>
<feature type="binding site" evidence="9">
    <location>
        <position position="447"/>
    </location>
    <ligand>
        <name>NADP(+)</name>
        <dbReference type="ChEBI" id="CHEBI:58349"/>
    </ligand>
</feature>
<dbReference type="InterPro" id="IPR001094">
    <property type="entry name" value="Flavdoxin-like"/>
</dbReference>
<evidence type="ECO:0000256" key="9">
    <source>
        <dbReference type="HAMAP-Rule" id="MF_03178"/>
    </source>
</evidence>
<evidence type="ECO:0000259" key="11">
    <source>
        <dbReference type="PROSITE" id="PS51384"/>
    </source>
</evidence>
<dbReference type="InterPro" id="IPR023173">
    <property type="entry name" value="NADPH_Cyt_P450_Rdtase_alpha"/>
</dbReference>
<feature type="domain" description="FAD-binding FR-type" evidence="11">
    <location>
        <begin position="189"/>
        <end position="433"/>
    </location>
</feature>
<dbReference type="SUPFAM" id="SSF63380">
    <property type="entry name" value="Riboflavin synthase domain-like"/>
    <property type="match status" value="1"/>
</dbReference>
<dbReference type="Gene3D" id="3.40.50.360">
    <property type="match status" value="1"/>
</dbReference>
<feature type="binding site" evidence="9">
    <location>
        <begin position="371"/>
        <end position="374"/>
    </location>
    <ligand>
        <name>FAD</name>
        <dbReference type="ChEBI" id="CHEBI:57692"/>
    </ligand>
</feature>
<feature type="binding site" evidence="9">
    <location>
        <position position="578"/>
    </location>
    <ligand>
        <name>FAD</name>
        <dbReference type="ChEBI" id="CHEBI:57692"/>
    </ligand>
</feature>
<comment type="function">
    <text evidence="9">NADPH-dependent reductase which is a central component of the cytosolic iron-sulfur (Fe-S) protein assembly (CIA) machinery. Transfers electrons from NADPH via its FAD and FMN prosthetic groups to the [2Fe-2S] cluster of the anamorsin/DRE2 homolog, another key component of the CIA machinery. In turn, this reduced cluster provides electrons for assembly of cytosolic iron-sulfur cluster proteins.</text>
</comment>
<dbReference type="Proteomes" id="UP000035682">
    <property type="component" value="Unplaced"/>
</dbReference>
<dbReference type="InterPro" id="IPR003097">
    <property type="entry name" value="CysJ-like_FAD-binding"/>
</dbReference>
<dbReference type="PRINTS" id="PR00369">
    <property type="entry name" value="FLAVODOXIN"/>
</dbReference>
<dbReference type="Pfam" id="PF00175">
    <property type="entry name" value="NAD_binding_1"/>
    <property type="match status" value="1"/>
</dbReference>
<keyword evidence="7 9" id="KW-0521">NADP</keyword>
<dbReference type="Gene3D" id="1.20.990.10">
    <property type="entry name" value="NADPH-cytochrome p450 Reductase, Chain A, domain 3"/>
    <property type="match status" value="1"/>
</dbReference>
<dbReference type="GO" id="GO:0050660">
    <property type="term" value="F:flavin adenine dinucleotide binding"/>
    <property type="evidence" value="ECO:0007669"/>
    <property type="project" value="UniProtKB-UniRule"/>
</dbReference>
<dbReference type="AlphaFoldDB" id="A0A090L331"/>
<keyword evidence="4 9" id="KW-0285">Flavoprotein</keyword>
<dbReference type="RefSeq" id="XP_024501734.1">
    <property type="nucleotide sequence ID" value="XM_024647680.1"/>
</dbReference>
<keyword evidence="5 9" id="KW-0288">FMN</keyword>
<keyword evidence="13" id="KW-1185">Reference proteome</keyword>
<dbReference type="WormBase" id="SRAE_1000080200">
    <property type="protein sequence ID" value="SRP05160"/>
    <property type="gene ID" value="WBGene00257402"/>
</dbReference>
<dbReference type="InterPro" id="IPR001709">
    <property type="entry name" value="Flavoprot_Pyr_Nucl_cyt_Rdtase"/>
</dbReference>
<dbReference type="GeneID" id="36374897"/>
<comment type="subcellular location">
    <subcellularLocation>
        <location evidence="9">Cytoplasm</location>
    </subcellularLocation>
</comment>
<gene>
    <name evidence="12 14 15" type="ORF">SRAE_1000080200</name>
</gene>
<feature type="binding site" evidence="9">
    <location>
        <begin position="56"/>
        <end position="59"/>
    </location>
    <ligand>
        <name>FMN</name>
        <dbReference type="ChEBI" id="CHEBI:58210"/>
    </ligand>
</feature>
<evidence type="ECO:0000256" key="6">
    <source>
        <dbReference type="ARBA" id="ARBA00022827"/>
    </source>
</evidence>
<dbReference type="GO" id="GO:0160246">
    <property type="term" value="F:NADPH-iron-sulfur [2Fe-2S] protein oxidoreductase activity"/>
    <property type="evidence" value="ECO:0007669"/>
    <property type="project" value="InterPro"/>
</dbReference>
<dbReference type="PRINTS" id="PR00371">
    <property type="entry name" value="FPNCR"/>
</dbReference>
<comment type="similarity">
    <text evidence="9">In the N-terminal section; belongs to the flavodoxin family.</text>
</comment>
<feature type="binding site" evidence="9">
    <location>
        <begin position="94"/>
        <end position="103"/>
    </location>
    <ligand>
        <name>FMN</name>
        <dbReference type="ChEBI" id="CHEBI:58210"/>
    </ligand>
</feature>
<dbReference type="GO" id="GO:0010181">
    <property type="term" value="F:FMN binding"/>
    <property type="evidence" value="ECO:0007669"/>
    <property type="project" value="UniProtKB-UniRule"/>
</dbReference>
<feature type="binding site" evidence="9">
    <location>
        <position position="543"/>
    </location>
    <ligand>
        <name>NADP(+)</name>
        <dbReference type="ChEBI" id="CHEBI:58349"/>
    </ligand>
</feature>
<accession>A0A090L331</accession>
<dbReference type="GO" id="GO:0016651">
    <property type="term" value="F:oxidoreductase activity, acting on NAD(P)H"/>
    <property type="evidence" value="ECO:0007669"/>
    <property type="project" value="UniProtKB-UniRule"/>
</dbReference>
<dbReference type="EC" id="1.18.1.-" evidence="9"/>
<dbReference type="FunFam" id="3.40.50.80:FF:000032">
    <property type="entry name" value="NADPH-dependent diflavin oxidoreductase 1"/>
    <property type="match status" value="1"/>
</dbReference>
<dbReference type="EMBL" id="LN609528">
    <property type="protein sequence ID" value="CEF62532.1"/>
    <property type="molecule type" value="Genomic_DNA"/>
</dbReference>
<dbReference type="GO" id="GO:0005829">
    <property type="term" value="C:cytosol"/>
    <property type="evidence" value="ECO:0007669"/>
    <property type="project" value="TreeGrafter"/>
</dbReference>
<evidence type="ECO:0000313" key="15">
    <source>
        <dbReference type="WormBase" id="SRAE_1000080200"/>
    </source>
</evidence>
<dbReference type="InterPro" id="IPR029039">
    <property type="entry name" value="Flavoprotein-like_sf"/>
</dbReference>
<dbReference type="GO" id="GO:0016226">
    <property type="term" value="P:iron-sulfur cluster assembly"/>
    <property type="evidence" value="ECO:0007669"/>
    <property type="project" value="UniProtKB-UniRule"/>
</dbReference>
<organism evidence="12">
    <name type="scientific">Strongyloides ratti</name>
    <name type="common">Parasitic roundworm</name>
    <dbReference type="NCBI Taxonomy" id="34506"/>
    <lineage>
        <taxon>Eukaryota</taxon>
        <taxon>Metazoa</taxon>
        <taxon>Ecdysozoa</taxon>
        <taxon>Nematoda</taxon>
        <taxon>Chromadorea</taxon>
        <taxon>Rhabditida</taxon>
        <taxon>Tylenchina</taxon>
        <taxon>Panagrolaimomorpha</taxon>
        <taxon>Strongyloidoidea</taxon>
        <taxon>Strongyloididae</taxon>
        <taxon>Strongyloides</taxon>
    </lineage>
</organism>
<feature type="binding site" evidence="9">
    <location>
        <begin position="499"/>
        <end position="500"/>
    </location>
    <ligand>
        <name>NADP(+)</name>
        <dbReference type="ChEBI" id="CHEBI:58349"/>
    </ligand>
</feature>
<keyword evidence="8 9" id="KW-0560">Oxidoreductase</keyword>
<dbReference type="Gene3D" id="2.40.30.10">
    <property type="entry name" value="Translation factors"/>
    <property type="match status" value="1"/>
</dbReference>
<dbReference type="InterPro" id="IPR039261">
    <property type="entry name" value="FNR_nucleotide-bd"/>
</dbReference>
<dbReference type="SUPFAM" id="SSF52343">
    <property type="entry name" value="Ferredoxin reductase-like, C-terminal NADP-linked domain"/>
    <property type="match status" value="1"/>
</dbReference>
<keyword evidence="3 9" id="KW-0963">Cytoplasm</keyword>
<dbReference type="SUPFAM" id="SSF52218">
    <property type="entry name" value="Flavoproteins"/>
    <property type="match status" value="1"/>
</dbReference>
<dbReference type="InterPro" id="IPR008254">
    <property type="entry name" value="Flavodoxin/NO_synth"/>
</dbReference>
<feature type="binding site" evidence="9">
    <location>
        <position position="129"/>
    </location>
    <ligand>
        <name>FMN</name>
        <dbReference type="ChEBI" id="CHEBI:58210"/>
    </ligand>
</feature>
<evidence type="ECO:0000256" key="1">
    <source>
        <dbReference type="ARBA" id="ARBA00001917"/>
    </source>
</evidence>
<evidence type="ECO:0000256" key="2">
    <source>
        <dbReference type="ARBA" id="ARBA00001974"/>
    </source>
</evidence>
<keyword evidence="6 9" id="KW-0274">FAD</keyword>
<dbReference type="PROSITE" id="PS51384">
    <property type="entry name" value="FAD_FR"/>
    <property type="match status" value="1"/>
</dbReference>
<evidence type="ECO:0000313" key="12">
    <source>
        <dbReference type="EMBL" id="CEF62532.1"/>
    </source>
</evidence>
<reference evidence="12 13" key="1">
    <citation type="submission" date="2014-09" db="EMBL/GenBank/DDBJ databases">
        <authorList>
            <person name="Martin A.A."/>
        </authorList>
    </citation>
    <scope>NUCLEOTIDE SEQUENCE</scope>
    <source>
        <strain evidence="13">ED321</strain>
        <strain evidence="12">ED321 Heterogonic</strain>
    </source>
</reference>
<feature type="binding site" evidence="9">
    <location>
        <begin position="9"/>
        <end position="14"/>
    </location>
    <ligand>
        <name>FMN</name>
        <dbReference type="ChEBI" id="CHEBI:58210"/>
    </ligand>
</feature>
<reference evidence="14" key="2">
    <citation type="submission" date="2020-12" db="UniProtKB">
        <authorList>
            <consortium name="WormBaseParasite"/>
        </authorList>
    </citation>
    <scope>IDENTIFICATION</scope>
</reference>
<proteinExistence type="inferred from homology"/>
<comment type="catalytic activity">
    <reaction evidence="9">
        <text>2 oxidized [2Fe-2S]-[protein] + NADPH = 2 reduced [2Fe-2S]-[protein] + NADP(+) + H(+)</text>
        <dbReference type="Rhea" id="RHEA:67716"/>
        <dbReference type="Rhea" id="RHEA-COMP:17327"/>
        <dbReference type="Rhea" id="RHEA-COMP:17328"/>
        <dbReference type="ChEBI" id="CHEBI:15378"/>
        <dbReference type="ChEBI" id="CHEBI:33737"/>
        <dbReference type="ChEBI" id="CHEBI:33738"/>
        <dbReference type="ChEBI" id="CHEBI:57783"/>
        <dbReference type="ChEBI" id="CHEBI:58349"/>
    </reaction>
</comment>
<feature type="binding site" evidence="9">
    <location>
        <begin position="406"/>
        <end position="409"/>
    </location>
    <ligand>
        <name>FAD</name>
        <dbReference type="ChEBI" id="CHEBI:57692"/>
    </ligand>
</feature>
<comment type="cofactor">
    <cofactor evidence="2 9">
        <name>FAD</name>
        <dbReference type="ChEBI" id="CHEBI:57692"/>
    </cofactor>
</comment>
<comment type="cofactor">
    <cofactor evidence="1 9">
        <name>FMN</name>
        <dbReference type="ChEBI" id="CHEBI:58210"/>
    </cofactor>
</comment>
<feature type="binding site" evidence="9">
    <location>
        <position position="339"/>
    </location>
    <ligand>
        <name>FAD</name>
        <dbReference type="ChEBI" id="CHEBI:57692"/>
    </ligand>
</feature>
<dbReference type="HAMAP" id="MF_03178">
    <property type="entry name" value="NDOR1"/>
    <property type="match status" value="1"/>
</dbReference>
<dbReference type="InterPro" id="IPR017927">
    <property type="entry name" value="FAD-bd_FR_type"/>
</dbReference>
<evidence type="ECO:0000313" key="13">
    <source>
        <dbReference type="Proteomes" id="UP000035682"/>
    </source>
</evidence>
<dbReference type="Pfam" id="PF00667">
    <property type="entry name" value="FAD_binding_1"/>
    <property type="match status" value="1"/>
</dbReference>
<evidence type="ECO:0000259" key="10">
    <source>
        <dbReference type="PROSITE" id="PS50902"/>
    </source>
</evidence>
<dbReference type="WBParaSite" id="SRAE_1000080200.1">
    <property type="protein sequence ID" value="SRAE_1000080200.1"/>
    <property type="gene ID" value="WBGene00257402"/>
</dbReference>
<comment type="similarity">
    <text evidence="9">In the C-terminal section; belongs to the flavoprotein pyridine nucleotide cytochrome reductase family.</text>
</comment>
<dbReference type="PROSITE" id="PS50902">
    <property type="entry name" value="FLAVODOXIN_LIKE"/>
    <property type="match status" value="1"/>
</dbReference>
<dbReference type="OrthoDB" id="1856718at2759"/>
<dbReference type="OMA" id="DIMSIPR"/>
<evidence type="ECO:0000313" key="14">
    <source>
        <dbReference type="WBParaSite" id="SRAE_1000080200.1"/>
    </source>
</evidence>
<name>A0A090L331_STRRB</name>
<dbReference type="CTD" id="36374897"/>